<evidence type="ECO:0000256" key="11">
    <source>
        <dbReference type="ARBA" id="ARBA00023306"/>
    </source>
</evidence>
<evidence type="ECO:0000313" key="19">
    <source>
        <dbReference type="Proteomes" id="UP000319424"/>
    </source>
</evidence>
<reference evidence="18 19" key="1">
    <citation type="submission" date="2019-07" db="EMBL/GenBank/DDBJ databases">
        <title>Criibacterium bergeronii gen. nov., sp. nov. isolated from human clinical samples.</title>
        <authorList>
            <person name="Maheux A.F."/>
            <person name="Boudreau D.K."/>
            <person name="Berube E."/>
            <person name="Brodeur S."/>
            <person name="Bernard K.A."/>
            <person name="Abed J.Y."/>
            <person name="Ducrey E."/>
            <person name="Guay E.F."/>
            <person name="Raymond F."/>
            <person name="Corbeil J."/>
            <person name="Domingo M.-C."/>
            <person name="Roy P.H."/>
            <person name="Boissinot M."/>
            <person name="Tocheva E.I."/>
            <person name="Omar R.F."/>
        </authorList>
    </citation>
    <scope>NUCLEOTIDE SEQUENCE [LARGE SCALE GENOMIC DNA]</scope>
    <source>
        <strain evidence="18 19">CCRI-24246</strain>
    </source>
</reference>
<dbReference type="Gene3D" id="3.90.190.20">
    <property type="entry name" value="Mur ligase, C-terminal domain"/>
    <property type="match status" value="1"/>
</dbReference>
<accession>A0A552V264</accession>
<feature type="domain" description="Mur ligase C-terminal" evidence="16">
    <location>
        <begin position="309"/>
        <end position="438"/>
    </location>
</feature>
<dbReference type="PANTHER" id="PTHR43445:SF3">
    <property type="entry name" value="UDP-N-ACETYLMURAMATE--L-ALANINE LIGASE"/>
    <property type="match status" value="1"/>
</dbReference>
<comment type="pathway">
    <text evidence="2 14">Cell wall biogenesis; peptidoglycan biosynthesis.</text>
</comment>
<dbReference type="SUPFAM" id="SSF53623">
    <property type="entry name" value="MurD-like peptide ligases, catalytic domain"/>
    <property type="match status" value="1"/>
</dbReference>
<dbReference type="PANTHER" id="PTHR43445">
    <property type="entry name" value="UDP-N-ACETYLMURAMATE--L-ALANINE LIGASE-RELATED"/>
    <property type="match status" value="1"/>
</dbReference>
<dbReference type="InterPro" id="IPR004101">
    <property type="entry name" value="Mur_ligase_C"/>
</dbReference>
<evidence type="ECO:0000256" key="6">
    <source>
        <dbReference type="ARBA" id="ARBA00022618"/>
    </source>
</evidence>
<dbReference type="HAMAP" id="MF_00046">
    <property type="entry name" value="MurC"/>
    <property type="match status" value="1"/>
</dbReference>
<dbReference type="Pfam" id="PF02875">
    <property type="entry name" value="Mur_ligase_C"/>
    <property type="match status" value="1"/>
</dbReference>
<evidence type="ECO:0000256" key="1">
    <source>
        <dbReference type="ARBA" id="ARBA00004496"/>
    </source>
</evidence>
<keyword evidence="7 14" id="KW-0547">Nucleotide-binding</keyword>
<keyword evidence="8 14" id="KW-0067">ATP-binding</keyword>
<evidence type="ECO:0000313" key="18">
    <source>
        <dbReference type="EMBL" id="TRW24541.1"/>
    </source>
</evidence>
<evidence type="ECO:0000256" key="7">
    <source>
        <dbReference type="ARBA" id="ARBA00022741"/>
    </source>
</evidence>
<dbReference type="RefSeq" id="WP_144398495.1">
    <property type="nucleotide sequence ID" value="NZ_VJXW01000013.1"/>
</dbReference>
<dbReference type="InterPro" id="IPR050061">
    <property type="entry name" value="MurCDEF_pg_biosynth"/>
</dbReference>
<protein>
    <recommendedName>
        <fullName evidence="3 14">UDP-N-acetylmuramate--L-alanine ligase</fullName>
        <ecNumber evidence="3 14">6.3.2.8</ecNumber>
    </recommendedName>
    <alternativeName>
        <fullName evidence="14">UDP-N-acetylmuramoyl-L-alanine synthetase</fullName>
    </alternativeName>
</protein>
<dbReference type="OrthoDB" id="9804126at2"/>
<dbReference type="SUPFAM" id="SSF53244">
    <property type="entry name" value="MurD-like peptide ligases, peptide-binding domain"/>
    <property type="match status" value="1"/>
</dbReference>
<dbReference type="GO" id="GO:0005737">
    <property type="term" value="C:cytoplasm"/>
    <property type="evidence" value="ECO:0007669"/>
    <property type="project" value="UniProtKB-SubCell"/>
</dbReference>
<evidence type="ECO:0000256" key="4">
    <source>
        <dbReference type="ARBA" id="ARBA00022490"/>
    </source>
</evidence>
<comment type="subcellular location">
    <subcellularLocation>
        <location evidence="1 14">Cytoplasm</location>
    </subcellularLocation>
</comment>
<dbReference type="InterPro" id="IPR000713">
    <property type="entry name" value="Mur_ligase_N"/>
</dbReference>
<dbReference type="NCBIfam" id="TIGR01082">
    <property type="entry name" value="murC"/>
    <property type="match status" value="1"/>
</dbReference>
<evidence type="ECO:0000256" key="10">
    <source>
        <dbReference type="ARBA" id="ARBA00022984"/>
    </source>
</evidence>
<dbReference type="Pfam" id="PF01225">
    <property type="entry name" value="Mur_ligase"/>
    <property type="match status" value="1"/>
</dbReference>
<evidence type="ECO:0000256" key="8">
    <source>
        <dbReference type="ARBA" id="ARBA00022840"/>
    </source>
</evidence>
<dbReference type="InterPro" id="IPR036565">
    <property type="entry name" value="Mur-like_cat_sf"/>
</dbReference>
<keyword evidence="5 14" id="KW-0436">Ligase</keyword>
<dbReference type="GO" id="GO:0008360">
    <property type="term" value="P:regulation of cell shape"/>
    <property type="evidence" value="ECO:0007669"/>
    <property type="project" value="UniProtKB-KW"/>
</dbReference>
<evidence type="ECO:0000256" key="3">
    <source>
        <dbReference type="ARBA" id="ARBA00012211"/>
    </source>
</evidence>
<dbReference type="Proteomes" id="UP000319424">
    <property type="component" value="Unassembled WGS sequence"/>
</dbReference>
<dbReference type="Gene3D" id="3.40.1190.10">
    <property type="entry name" value="Mur-like, catalytic domain"/>
    <property type="match status" value="1"/>
</dbReference>
<feature type="binding site" evidence="14">
    <location>
        <begin position="109"/>
        <end position="115"/>
    </location>
    <ligand>
        <name>ATP</name>
        <dbReference type="ChEBI" id="CHEBI:30616"/>
    </ligand>
</feature>
<dbReference type="InterPro" id="IPR013221">
    <property type="entry name" value="Mur_ligase_cen"/>
</dbReference>
<dbReference type="EC" id="6.3.2.8" evidence="3 14"/>
<dbReference type="GO" id="GO:0009252">
    <property type="term" value="P:peptidoglycan biosynthetic process"/>
    <property type="evidence" value="ECO:0007669"/>
    <property type="project" value="UniProtKB-UniRule"/>
</dbReference>
<evidence type="ECO:0000259" key="15">
    <source>
        <dbReference type="Pfam" id="PF01225"/>
    </source>
</evidence>
<gene>
    <name evidence="14 18" type="primary">murC</name>
    <name evidence="18" type="ORF">FL857_08595</name>
</gene>
<comment type="catalytic activity">
    <reaction evidence="13 14">
        <text>UDP-N-acetyl-alpha-D-muramate + L-alanine + ATP = UDP-N-acetyl-alpha-D-muramoyl-L-alanine + ADP + phosphate + H(+)</text>
        <dbReference type="Rhea" id="RHEA:23372"/>
        <dbReference type="ChEBI" id="CHEBI:15378"/>
        <dbReference type="ChEBI" id="CHEBI:30616"/>
        <dbReference type="ChEBI" id="CHEBI:43474"/>
        <dbReference type="ChEBI" id="CHEBI:57972"/>
        <dbReference type="ChEBI" id="CHEBI:70757"/>
        <dbReference type="ChEBI" id="CHEBI:83898"/>
        <dbReference type="ChEBI" id="CHEBI:456216"/>
        <dbReference type="EC" id="6.3.2.8"/>
    </reaction>
</comment>
<dbReference type="SUPFAM" id="SSF51984">
    <property type="entry name" value="MurCD N-terminal domain"/>
    <property type="match status" value="1"/>
</dbReference>
<evidence type="ECO:0000256" key="13">
    <source>
        <dbReference type="ARBA" id="ARBA00047833"/>
    </source>
</evidence>
<comment type="caution">
    <text evidence="18">The sequence shown here is derived from an EMBL/GenBank/DDBJ whole genome shotgun (WGS) entry which is preliminary data.</text>
</comment>
<evidence type="ECO:0000256" key="2">
    <source>
        <dbReference type="ARBA" id="ARBA00004752"/>
    </source>
</evidence>
<evidence type="ECO:0000256" key="9">
    <source>
        <dbReference type="ARBA" id="ARBA00022960"/>
    </source>
</evidence>
<keyword evidence="4 14" id="KW-0963">Cytoplasm</keyword>
<evidence type="ECO:0000259" key="17">
    <source>
        <dbReference type="Pfam" id="PF08245"/>
    </source>
</evidence>
<proteinExistence type="inferred from homology"/>
<evidence type="ECO:0000256" key="14">
    <source>
        <dbReference type="HAMAP-Rule" id="MF_00046"/>
    </source>
</evidence>
<organism evidence="18 19">
    <name type="scientific">Criibacterium bergeronii</name>
    <dbReference type="NCBI Taxonomy" id="1871336"/>
    <lineage>
        <taxon>Bacteria</taxon>
        <taxon>Bacillati</taxon>
        <taxon>Bacillota</taxon>
        <taxon>Clostridia</taxon>
        <taxon>Peptostreptococcales</taxon>
        <taxon>Filifactoraceae</taxon>
        <taxon>Criibacterium</taxon>
    </lineage>
</organism>
<keyword evidence="10 14" id="KW-0573">Peptidoglycan synthesis</keyword>
<dbReference type="AlphaFoldDB" id="A0A552V264"/>
<sequence>MNVFFIGIGGISMSGLAIICKNLGYTVSGSDKDETPLIHSLINRDIKVYKGHKKEHITKDLDLVVYTAAISKDNEELVEAQNLGLKILERADYLGELMKKYEHSIAIAGTHGKTTTTAMITQIFNASDDKPTALIGGKFNSIGGNVELGDSQVFIAEACEYVDSFLRFYPKIGIITNLEHDHPDYFKDLAQIKQSFRKFATQVKYGGYIIACGDYENVKDALKDLDRKVYYYGFNTDNDFVIKNISYDNDAAPSFSVYQGEKLIGEYKLQVKGEYNVYNAVASICCAYLSNVPTEKIKSAIESFGGVDRRFEYLGEKNGVKVYDDYGHHPTEVRAVLQTAKKVAKNRLIAVFQPHTYSRTKSLYNDFVEALKNADIILLVDIYAAREIDDGTVSSKMLANSINESGKDAHYMPSFDAAKEFLDKNATSGDLVLTLGAGLAYKIGRNYLGLPEEK</sequence>
<dbReference type="GO" id="GO:0051301">
    <property type="term" value="P:cell division"/>
    <property type="evidence" value="ECO:0007669"/>
    <property type="project" value="UniProtKB-KW"/>
</dbReference>
<dbReference type="GO" id="GO:0005524">
    <property type="term" value="F:ATP binding"/>
    <property type="evidence" value="ECO:0007669"/>
    <property type="project" value="UniProtKB-UniRule"/>
</dbReference>
<evidence type="ECO:0000259" key="16">
    <source>
        <dbReference type="Pfam" id="PF02875"/>
    </source>
</evidence>
<comment type="function">
    <text evidence="14">Cell wall formation.</text>
</comment>
<dbReference type="Pfam" id="PF08245">
    <property type="entry name" value="Mur_ligase_M"/>
    <property type="match status" value="1"/>
</dbReference>
<dbReference type="InterPro" id="IPR005758">
    <property type="entry name" value="UDP-N-AcMur_Ala_ligase_MurC"/>
</dbReference>
<dbReference type="GO" id="GO:0008763">
    <property type="term" value="F:UDP-N-acetylmuramate-L-alanine ligase activity"/>
    <property type="evidence" value="ECO:0007669"/>
    <property type="project" value="UniProtKB-UniRule"/>
</dbReference>
<dbReference type="UniPathway" id="UPA00219"/>
<name>A0A552V264_9FIRM</name>
<dbReference type="GO" id="GO:0071555">
    <property type="term" value="P:cell wall organization"/>
    <property type="evidence" value="ECO:0007669"/>
    <property type="project" value="UniProtKB-KW"/>
</dbReference>
<keyword evidence="9 14" id="KW-0133">Cell shape</keyword>
<dbReference type="InterPro" id="IPR036615">
    <property type="entry name" value="Mur_ligase_C_dom_sf"/>
</dbReference>
<comment type="similarity">
    <text evidence="14">Belongs to the MurCDEF family.</text>
</comment>
<feature type="domain" description="Mur ligase N-terminal catalytic" evidence="15">
    <location>
        <begin position="5"/>
        <end position="101"/>
    </location>
</feature>
<keyword evidence="12 14" id="KW-0961">Cell wall biogenesis/degradation</keyword>
<dbReference type="Gene3D" id="3.40.50.720">
    <property type="entry name" value="NAD(P)-binding Rossmann-like Domain"/>
    <property type="match status" value="1"/>
</dbReference>
<evidence type="ECO:0000256" key="5">
    <source>
        <dbReference type="ARBA" id="ARBA00022598"/>
    </source>
</evidence>
<feature type="domain" description="Mur ligase central" evidence="17">
    <location>
        <begin position="107"/>
        <end position="287"/>
    </location>
</feature>
<keyword evidence="11 14" id="KW-0131">Cell cycle</keyword>
<evidence type="ECO:0000256" key="12">
    <source>
        <dbReference type="ARBA" id="ARBA00023316"/>
    </source>
</evidence>
<keyword evidence="6 14" id="KW-0132">Cell division</keyword>
<dbReference type="EMBL" id="VJXW01000013">
    <property type="protein sequence ID" value="TRW24541.1"/>
    <property type="molecule type" value="Genomic_DNA"/>
</dbReference>